<evidence type="ECO:0000259" key="10">
    <source>
        <dbReference type="Pfam" id="PF00155"/>
    </source>
</evidence>
<reference evidence="11 12" key="1">
    <citation type="journal article" date="2011" name="J. Bacteriol.">
        <title>Complete genome sequence of the cellulose-degrading bacterium Cellulosilyticum lentocellum.</title>
        <authorList>
            <consortium name="US DOE Joint Genome Institute"/>
            <person name="Miller D.A."/>
            <person name="Suen G."/>
            <person name="Bruce D."/>
            <person name="Copeland A."/>
            <person name="Cheng J.F."/>
            <person name="Detter C."/>
            <person name="Goodwin L.A."/>
            <person name="Han C.S."/>
            <person name="Hauser L.J."/>
            <person name="Land M.L."/>
            <person name="Lapidus A."/>
            <person name="Lucas S."/>
            <person name="Meincke L."/>
            <person name="Pitluck S."/>
            <person name="Tapia R."/>
            <person name="Teshima H."/>
            <person name="Woyke T."/>
            <person name="Fox B.G."/>
            <person name="Angert E.R."/>
            <person name="Currie C.R."/>
        </authorList>
    </citation>
    <scope>NUCLEOTIDE SEQUENCE [LARGE SCALE GENOMIC DNA]</scope>
    <source>
        <strain evidence="12">ATCC 49066 / DSM 5427 / NCIMB 11756 / RHM5</strain>
    </source>
</reference>
<comment type="cofactor">
    <cofactor evidence="1 9">
        <name>pyridoxal 5'-phosphate</name>
        <dbReference type="ChEBI" id="CHEBI:597326"/>
    </cofactor>
</comment>
<evidence type="ECO:0000313" key="12">
    <source>
        <dbReference type="Proteomes" id="UP000008467"/>
    </source>
</evidence>
<dbReference type="GO" id="GO:0030170">
    <property type="term" value="F:pyridoxal phosphate binding"/>
    <property type="evidence" value="ECO:0007669"/>
    <property type="project" value="InterPro"/>
</dbReference>
<dbReference type="eggNOG" id="COG0079">
    <property type="taxonomic scope" value="Bacteria"/>
</dbReference>
<dbReference type="SUPFAM" id="SSF53383">
    <property type="entry name" value="PLP-dependent transferases"/>
    <property type="match status" value="1"/>
</dbReference>
<dbReference type="GO" id="GO:0000105">
    <property type="term" value="P:L-histidine biosynthetic process"/>
    <property type="evidence" value="ECO:0007669"/>
    <property type="project" value="UniProtKB-UniRule"/>
</dbReference>
<evidence type="ECO:0000256" key="6">
    <source>
        <dbReference type="ARBA" id="ARBA00022679"/>
    </source>
</evidence>
<dbReference type="InterPro" id="IPR004839">
    <property type="entry name" value="Aminotransferase_I/II_large"/>
</dbReference>
<dbReference type="HOGENOM" id="CLU_017584_3_1_9"/>
<gene>
    <name evidence="9" type="primary">hisC</name>
    <name evidence="11" type="ordered locus">Clole_2488</name>
</gene>
<dbReference type="EMBL" id="CP002582">
    <property type="protein sequence ID" value="ADZ84194.1"/>
    <property type="molecule type" value="Genomic_DNA"/>
</dbReference>
<dbReference type="AlphaFoldDB" id="F2JGV2"/>
<evidence type="ECO:0000256" key="8">
    <source>
        <dbReference type="ARBA" id="ARBA00023102"/>
    </source>
</evidence>
<evidence type="ECO:0000256" key="1">
    <source>
        <dbReference type="ARBA" id="ARBA00001933"/>
    </source>
</evidence>
<evidence type="ECO:0000256" key="2">
    <source>
        <dbReference type="ARBA" id="ARBA00007970"/>
    </source>
</evidence>
<dbReference type="EC" id="2.6.1.9" evidence="9"/>
<comment type="pathway">
    <text evidence="9">Amino-acid biosynthesis; L-histidine biosynthesis; L-histidine from 5-phospho-alpha-D-ribose 1-diphosphate: step 7/9.</text>
</comment>
<dbReference type="UniPathway" id="UPA00031">
    <property type="reaction ID" value="UER00012"/>
</dbReference>
<accession>F2JGV2</accession>
<feature type="domain" description="Aminotransferase class I/classII large" evidence="10">
    <location>
        <begin position="23"/>
        <end position="343"/>
    </location>
</feature>
<dbReference type="STRING" id="642492.Clole_2488"/>
<comment type="catalytic activity">
    <reaction evidence="9">
        <text>L-histidinol phosphate + 2-oxoglutarate = 3-(imidazol-4-yl)-2-oxopropyl phosphate + L-glutamate</text>
        <dbReference type="Rhea" id="RHEA:23744"/>
        <dbReference type="ChEBI" id="CHEBI:16810"/>
        <dbReference type="ChEBI" id="CHEBI:29985"/>
        <dbReference type="ChEBI" id="CHEBI:57766"/>
        <dbReference type="ChEBI" id="CHEBI:57980"/>
        <dbReference type="EC" id="2.6.1.9"/>
    </reaction>
</comment>
<evidence type="ECO:0000256" key="3">
    <source>
        <dbReference type="ARBA" id="ARBA00011738"/>
    </source>
</evidence>
<name>F2JGV2_CELLD</name>
<dbReference type="KEGG" id="cle:Clole_2488"/>
<dbReference type="Gene3D" id="3.90.1150.10">
    <property type="entry name" value="Aspartate Aminotransferase, domain 1"/>
    <property type="match status" value="1"/>
</dbReference>
<feature type="modified residue" description="N6-(pyridoxal phosphate)lysine" evidence="9">
    <location>
        <position position="214"/>
    </location>
</feature>
<keyword evidence="12" id="KW-1185">Reference proteome</keyword>
<dbReference type="RefSeq" id="WP_013657487.1">
    <property type="nucleotide sequence ID" value="NC_015275.1"/>
</dbReference>
<dbReference type="HAMAP" id="MF_01023">
    <property type="entry name" value="HisC_aminotrans_2"/>
    <property type="match status" value="1"/>
</dbReference>
<sequence>MVKFLRERFATMAPYHSAYLTEGVILNSNESPYSVPEELVAYMKERVGDLLVNRYPDTDSLELANAVAKVYDVKIENVVCGVGSDELIDCILGSTLEDGDKVLMPYPSFSMYSQFTQLNSGQMIKVPLKSDFTYDVTAIKEVVCKEQPKVIFLCNPNNPTGCIFTRDEIRSILEVAKGLVVVDEAYAEFSEKEISMIPYVNDYDNLIVLKTFSKAYALAGARVGYGIACEAVINLINTVRPPYNVNIFSQAIGTWAIEHRDIFLENARRIVDNRKMLEQGLRNLGLKPYPSEANFVWLTLPESVFEALEEKQIYIRKMKIEDSIYYRINAGTPEENNKLLEALKVLV</sequence>
<dbReference type="InterPro" id="IPR005861">
    <property type="entry name" value="HisP_aminotrans"/>
</dbReference>
<comment type="subunit">
    <text evidence="3 9">Homodimer.</text>
</comment>
<keyword evidence="6 9" id="KW-0808">Transferase</keyword>
<proteinExistence type="inferred from homology"/>
<dbReference type="PANTHER" id="PTHR42885:SF2">
    <property type="entry name" value="HISTIDINOL-PHOSPHATE AMINOTRANSFERASE"/>
    <property type="match status" value="1"/>
</dbReference>
<organism evidence="11 12">
    <name type="scientific">Cellulosilyticum lentocellum (strain ATCC 49066 / DSM 5427 / NCIMB 11756 / RHM5)</name>
    <name type="common">Clostridium lentocellum</name>
    <dbReference type="NCBI Taxonomy" id="642492"/>
    <lineage>
        <taxon>Bacteria</taxon>
        <taxon>Bacillati</taxon>
        <taxon>Bacillota</taxon>
        <taxon>Clostridia</taxon>
        <taxon>Lachnospirales</taxon>
        <taxon>Cellulosilyticaceae</taxon>
        <taxon>Cellulosilyticum</taxon>
    </lineage>
</organism>
<dbReference type="Proteomes" id="UP000008467">
    <property type="component" value="Chromosome"/>
</dbReference>
<keyword evidence="7 9" id="KW-0663">Pyridoxal phosphate</keyword>
<dbReference type="PROSITE" id="PS00599">
    <property type="entry name" value="AA_TRANSFER_CLASS_2"/>
    <property type="match status" value="1"/>
</dbReference>
<dbReference type="InterPro" id="IPR015424">
    <property type="entry name" value="PyrdxlP-dep_Trfase"/>
</dbReference>
<dbReference type="NCBIfam" id="TIGR01141">
    <property type="entry name" value="hisC"/>
    <property type="match status" value="1"/>
</dbReference>
<evidence type="ECO:0000256" key="7">
    <source>
        <dbReference type="ARBA" id="ARBA00022898"/>
    </source>
</evidence>
<dbReference type="InterPro" id="IPR001917">
    <property type="entry name" value="Aminotrans_II_pyridoxalP_BS"/>
</dbReference>
<dbReference type="CDD" id="cd00609">
    <property type="entry name" value="AAT_like"/>
    <property type="match status" value="1"/>
</dbReference>
<keyword evidence="5 9" id="KW-0028">Amino-acid biosynthesis</keyword>
<dbReference type="InterPro" id="IPR015422">
    <property type="entry name" value="PyrdxlP-dep_Trfase_small"/>
</dbReference>
<keyword evidence="8 9" id="KW-0368">Histidine biosynthesis</keyword>
<evidence type="ECO:0000256" key="5">
    <source>
        <dbReference type="ARBA" id="ARBA00022605"/>
    </source>
</evidence>
<dbReference type="Gene3D" id="3.40.640.10">
    <property type="entry name" value="Type I PLP-dependent aspartate aminotransferase-like (Major domain)"/>
    <property type="match status" value="1"/>
</dbReference>
<comment type="similarity">
    <text evidence="2 9">Belongs to the class-II pyridoxal-phosphate-dependent aminotransferase family. Histidinol-phosphate aminotransferase subfamily.</text>
</comment>
<dbReference type="GO" id="GO:0004400">
    <property type="term" value="F:histidinol-phosphate transaminase activity"/>
    <property type="evidence" value="ECO:0007669"/>
    <property type="project" value="UniProtKB-UniRule"/>
</dbReference>
<dbReference type="PANTHER" id="PTHR42885">
    <property type="entry name" value="HISTIDINOL-PHOSPHATE AMINOTRANSFERASE-RELATED"/>
    <property type="match status" value="1"/>
</dbReference>
<dbReference type="Pfam" id="PF00155">
    <property type="entry name" value="Aminotran_1_2"/>
    <property type="match status" value="1"/>
</dbReference>
<protein>
    <recommendedName>
        <fullName evidence="9">Histidinol-phosphate aminotransferase</fullName>
        <ecNumber evidence="9">2.6.1.9</ecNumber>
    </recommendedName>
    <alternativeName>
        <fullName evidence="9">Imidazole acetol-phosphate transaminase</fullName>
    </alternativeName>
</protein>
<evidence type="ECO:0000256" key="9">
    <source>
        <dbReference type="HAMAP-Rule" id="MF_01023"/>
    </source>
</evidence>
<evidence type="ECO:0000313" key="11">
    <source>
        <dbReference type="EMBL" id="ADZ84194.1"/>
    </source>
</evidence>
<evidence type="ECO:0000256" key="4">
    <source>
        <dbReference type="ARBA" id="ARBA00022576"/>
    </source>
</evidence>
<dbReference type="InterPro" id="IPR015421">
    <property type="entry name" value="PyrdxlP-dep_Trfase_major"/>
</dbReference>
<keyword evidence="4 9" id="KW-0032">Aminotransferase</keyword>